<dbReference type="Pfam" id="PF04230">
    <property type="entry name" value="PS_pyruv_trans"/>
    <property type="match status" value="1"/>
</dbReference>
<dbReference type="InterPro" id="IPR007345">
    <property type="entry name" value="Polysacch_pyruvyl_Trfase"/>
</dbReference>
<protein>
    <recommendedName>
        <fullName evidence="1">Polysaccharide pyruvyl transferase domain-containing protein</fullName>
    </recommendedName>
</protein>
<dbReference type="Proteomes" id="UP000195447">
    <property type="component" value="Unassembled WGS sequence"/>
</dbReference>
<gene>
    <name evidence="2" type="ORF">B5F14_09790</name>
</gene>
<organism evidence="2 3">
    <name type="scientific">Faecalitalea cylindroides</name>
    <dbReference type="NCBI Taxonomy" id="39483"/>
    <lineage>
        <taxon>Bacteria</taxon>
        <taxon>Bacillati</taxon>
        <taxon>Bacillota</taxon>
        <taxon>Erysipelotrichia</taxon>
        <taxon>Erysipelotrichales</taxon>
        <taxon>Erysipelotrichaceae</taxon>
        <taxon>Faecalitalea</taxon>
    </lineage>
</organism>
<proteinExistence type="predicted"/>
<dbReference type="AlphaFoldDB" id="A0A1Y4LI15"/>
<evidence type="ECO:0000313" key="3">
    <source>
        <dbReference type="Proteomes" id="UP000195447"/>
    </source>
</evidence>
<dbReference type="RefSeq" id="WP_087159180.1">
    <property type="nucleotide sequence ID" value="NZ_NFKM01000027.1"/>
</dbReference>
<comment type="caution">
    <text evidence="2">The sequence shown here is derived from an EMBL/GenBank/DDBJ whole genome shotgun (WGS) entry which is preliminary data.</text>
</comment>
<sequence length="363" mass="42998">MYRVGIITFHCSYNYGSVLQAFALQKYLETQGYSVKIINYVLTSNFEQYRLFRINRYKESLKYLISDLMFFVPNYRRKINFENFQKKYLSLSDKKFQDNDNMNSLNDEFDAFICGSDQIWNLDCTNGVNPPYFLNFAQKDKLKISYAPSLAHKTFSESFLNDLRNAIKNIDFISIREESTIDAIKGLTDKQIKVVLDPTLLLDSTQYEQVEINPKKNKDYVFVYMLENNTEFINYCNRYSKENNLKIYYLSQKRMSGLNGENLFGIKPEEFLRYIKDAQCIITNSFHATVFSIIYHKQFCTFPTLKSSSRMNDLLRELGLLNRFYNSDFKMNDFIDYDYSDKQLDSLRKESQNYLLEALSTLE</sequence>
<keyword evidence="3" id="KW-1185">Reference proteome</keyword>
<accession>A0A1Y4LI15</accession>
<name>A0A1Y4LI15_9FIRM</name>
<reference evidence="3" key="1">
    <citation type="submission" date="2017-04" db="EMBL/GenBank/DDBJ databases">
        <title>Function of individual gut microbiota members based on whole genome sequencing of pure cultures obtained from chicken caecum.</title>
        <authorList>
            <person name="Medvecky M."/>
            <person name="Cejkova D."/>
            <person name="Polansky O."/>
            <person name="Karasova D."/>
            <person name="Kubasova T."/>
            <person name="Cizek A."/>
            <person name="Rychlik I."/>
        </authorList>
    </citation>
    <scope>NUCLEOTIDE SEQUENCE [LARGE SCALE GENOMIC DNA]</scope>
    <source>
        <strain evidence="3">An178</strain>
    </source>
</reference>
<evidence type="ECO:0000259" key="1">
    <source>
        <dbReference type="Pfam" id="PF04230"/>
    </source>
</evidence>
<dbReference type="EMBL" id="NFKM01000027">
    <property type="protein sequence ID" value="OUP56315.1"/>
    <property type="molecule type" value="Genomic_DNA"/>
</dbReference>
<evidence type="ECO:0000313" key="2">
    <source>
        <dbReference type="EMBL" id="OUP56315.1"/>
    </source>
</evidence>
<feature type="domain" description="Polysaccharide pyruvyl transferase" evidence="1">
    <location>
        <begin position="14"/>
        <end position="302"/>
    </location>
</feature>